<dbReference type="InterPro" id="IPR012475">
    <property type="entry name" value="Fungal_lectin"/>
</dbReference>
<evidence type="ECO:0000313" key="4">
    <source>
        <dbReference type="EMBL" id="KAF2190090.1"/>
    </source>
</evidence>
<evidence type="ECO:0000313" key="5">
    <source>
        <dbReference type="Proteomes" id="UP000800200"/>
    </source>
</evidence>
<dbReference type="Gene3D" id="2.120.10.70">
    <property type="entry name" value="Fucose-specific lectin"/>
    <property type="match status" value="1"/>
</dbReference>
<name>A0A6A6EIX8_9PEZI</name>
<dbReference type="AlphaFoldDB" id="A0A6A6EIX8"/>
<protein>
    <submittedName>
        <fullName evidence="4">Uncharacterized protein</fullName>
    </submittedName>
</protein>
<dbReference type="EMBL" id="ML994619">
    <property type="protein sequence ID" value="KAF2190090.1"/>
    <property type="molecule type" value="Genomic_DNA"/>
</dbReference>
<feature type="compositionally biased region" description="Polar residues" evidence="2">
    <location>
        <begin position="109"/>
        <end position="118"/>
    </location>
</feature>
<evidence type="ECO:0000256" key="3">
    <source>
        <dbReference type="SAM" id="Phobius"/>
    </source>
</evidence>
<feature type="region of interest" description="Disordered" evidence="2">
    <location>
        <begin position="93"/>
        <end position="118"/>
    </location>
</feature>
<keyword evidence="3" id="KW-0472">Membrane</keyword>
<dbReference type="OrthoDB" id="3800077at2759"/>
<feature type="region of interest" description="Disordered" evidence="2">
    <location>
        <begin position="24"/>
        <end position="45"/>
    </location>
</feature>
<feature type="compositionally biased region" description="Low complexity" evidence="2">
    <location>
        <begin position="93"/>
        <end position="108"/>
    </location>
</feature>
<proteinExistence type="inferred from homology"/>
<keyword evidence="3" id="KW-1133">Transmembrane helix</keyword>
<reference evidence="4" key="1">
    <citation type="journal article" date="2020" name="Stud. Mycol.">
        <title>101 Dothideomycetes genomes: a test case for predicting lifestyles and emergence of pathogens.</title>
        <authorList>
            <person name="Haridas S."/>
            <person name="Albert R."/>
            <person name="Binder M."/>
            <person name="Bloem J."/>
            <person name="Labutti K."/>
            <person name="Salamov A."/>
            <person name="Andreopoulos B."/>
            <person name="Baker S."/>
            <person name="Barry K."/>
            <person name="Bills G."/>
            <person name="Bluhm B."/>
            <person name="Cannon C."/>
            <person name="Castanera R."/>
            <person name="Culley D."/>
            <person name="Daum C."/>
            <person name="Ezra D."/>
            <person name="Gonzalez J."/>
            <person name="Henrissat B."/>
            <person name="Kuo A."/>
            <person name="Liang C."/>
            <person name="Lipzen A."/>
            <person name="Lutzoni F."/>
            <person name="Magnuson J."/>
            <person name="Mondo S."/>
            <person name="Nolan M."/>
            <person name="Ohm R."/>
            <person name="Pangilinan J."/>
            <person name="Park H.-J."/>
            <person name="Ramirez L."/>
            <person name="Alfaro M."/>
            <person name="Sun H."/>
            <person name="Tritt A."/>
            <person name="Yoshinaga Y."/>
            <person name="Zwiers L.-H."/>
            <person name="Turgeon B."/>
            <person name="Goodwin S."/>
            <person name="Spatafora J."/>
            <person name="Crous P."/>
            <person name="Grigoriev I."/>
        </authorList>
    </citation>
    <scope>NUCLEOTIDE SEQUENCE</scope>
    <source>
        <strain evidence="4">CBS 207.26</strain>
    </source>
</reference>
<evidence type="ECO:0000256" key="2">
    <source>
        <dbReference type="SAM" id="MobiDB-lite"/>
    </source>
</evidence>
<dbReference type="Pfam" id="PF07938">
    <property type="entry name" value="Fungal_lectin"/>
    <property type="match status" value="1"/>
</dbReference>
<evidence type="ECO:0000256" key="1">
    <source>
        <dbReference type="ARBA" id="ARBA00009042"/>
    </source>
</evidence>
<keyword evidence="3" id="KW-0812">Transmembrane</keyword>
<gene>
    <name evidence="4" type="ORF">K469DRAFT_699688</name>
</gene>
<comment type="similarity">
    <text evidence="1">Belongs to the fungal fucose-specific lectin family.</text>
</comment>
<sequence length="444" mass="48230">MADAYSQDTQKQVDYSGLEVGTPPFSCLPEVAPPPPPKDDPKFVYDSDSTLVPKRKGIFISRQRLLLGLAIALLVIIAVAVGAIVGVLKQNERSQSSQSPNNNGSDPNANSAPGGSIRNGSSIAVTGWRTGNEYSIRLFYQDGDGFLHMSSMESTTGEVWSGGLKFVKAKLGTPLAASSFNQSIYGNGADMEAHVYYLDDSSTLQEIIFKNSDKAGKAGILNDLNIKAASDTRLGAYWPSLAYQNPDNSISEIRYNCTTSAQDCCNNRKLDISDQGPSASLAQVPMGRNLSGIFLYYQKKDHNLVNYAWNGDSDQWNLGDFSQSIPPSAPIGVFGTPRAADSDRLNFHVIWQDPQGILQVSWLQASGWQSPQTSPGLNNAANGTNLACLTPASWHDNPFQYGPELSRCFFMNVHGKLKQVQYGGKAWKDLGIVWNASKNGEKLK</sequence>
<accession>A0A6A6EIX8</accession>
<dbReference type="Proteomes" id="UP000800200">
    <property type="component" value="Unassembled WGS sequence"/>
</dbReference>
<feature type="transmembrane region" description="Helical" evidence="3">
    <location>
        <begin position="65"/>
        <end position="88"/>
    </location>
</feature>
<dbReference type="SUPFAM" id="SSF89372">
    <property type="entry name" value="Fucose-specific lectin"/>
    <property type="match status" value="1"/>
</dbReference>
<keyword evidence="5" id="KW-1185">Reference proteome</keyword>
<organism evidence="4 5">
    <name type="scientific">Zopfia rhizophila CBS 207.26</name>
    <dbReference type="NCBI Taxonomy" id="1314779"/>
    <lineage>
        <taxon>Eukaryota</taxon>
        <taxon>Fungi</taxon>
        <taxon>Dikarya</taxon>
        <taxon>Ascomycota</taxon>
        <taxon>Pezizomycotina</taxon>
        <taxon>Dothideomycetes</taxon>
        <taxon>Dothideomycetes incertae sedis</taxon>
        <taxon>Zopfiaceae</taxon>
        <taxon>Zopfia</taxon>
    </lineage>
</organism>